<dbReference type="SUPFAM" id="SSF52317">
    <property type="entry name" value="Class I glutamine amidotransferase-like"/>
    <property type="match status" value="1"/>
</dbReference>
<dbReference type="NCBIfam" id="TIGR03521">
    <property type="entry name" value="GldG"/>
    <property type="match status" value="1"/>
</dbReference>
<feature type="transmembrane region" description="Helical" evidence="1">
    <location>
        <begin position="528"/>
        <end position="550"/>
    </location>
</feature>
<dbReference type="eggNOG" id="COG3225">
    <property type="taxonomic scope" value="Bacteria"/>
</dbReference>
<dbReference type="InterPro" id="IPR019863">
    <property type="entry name" value="Motility-assoc_ABC-rel_GldG"/>
</dbReference>
<sequence>MKTSNSHIKPLILVVVILVIINSVSSSFFNRFDFTKDNRYTLSEAALDITNKAEAPLIVDVFLQGEFPSEFKRLQTETRSILEEFNAENPYIYFNFINPLEGNADAEAIATQFYQMGMTPARVTVKENGKNEQRIIFPWAMANYNDETVKIPLLKNNLGATTEERVNASVQQLEYVFADAFSKLLTPRKQKIAIMRGNGELPDLNIADFIKTIKPYYRVAPFTLDSVANNPIGTLEKLNEYDLVIEAKPTQAFTEQEKYVLDQYLMQGGKMLWLTEQVAFETDSLFNPSQTSFALPRTLNLDDYFFKYGIRINTELVNDLYSAPLILASGQGEDTQFNPYPWFYFPLPTATKAHPIVNNIEAVRFEYANPIDTLKNSINKTVLLTSSPTTKLDAVPRQLSLKALGQQPNLELYKDSEQPLAVLLEGSFTSVYENRLKPFSYKNNKNNSEATAMLVISDGDIIKNKTNGNQPLELGFERYTGAAYGNKEFLLNSVNYLLDDTGLIDIRSKEISIAFLNPDKIADEKLKWQLINILLPLVLLAIFGVVFISLRKRKYTL</sequence>
<protein>
    <submittedName>
        <fullName evidence="4">GldG</fullName>
    </submittedName>
</protein>
<evidence type="ECO:0000256" key="1">
    <source>
        <dbReference type="SAM" id="Phobius"/>
    </source>
</evidence>
<proteinExistence type="predicted"/>
<keyword evidence="5" id="KW-1185">Reference proteome</keyword>
<dbReference type="Pfam" id="PF09822">
    <property type="entry name" value="ABC_transp_aux"/>
    <property type="match status" value="1"/>
</dbReference>
<keyword evidence="1" id="KW-0812">Transmembrane</keyword>
<dbReference type="STRING" id="216432.CA2559_08361"/>
<dbReference type="HOGENOM" id="CLU_018716_1_0_10"/>
<accession>A3UBN0</accession>
<dbReference type="AlphaFoldDB" id="A3UBN0"/>
<evidence type="ECO:0000259" key="2">
    <source>
        <dbReference type="Pfam" id="PF09822"/>
    </source>
</evidence>
<evidence type="ECO:0000313" key="4">
    <source>
        <dbReference type="EMBL" id="EAP86031.1"/>
    </source>
</evidence>
<dbReference type="RefSeq" id="WP_013187417.1">
    <property type="nucleotide sequence ID" value="NC_014230.1"/>
</dbReference>
<name>A3UBN0_CROAH</name>
<gene>
    <name evidence="4" type="ordered locus">CA2559_08361</name>
</gene>
<organism evidence="4 5">
    <name type="scientific">Croceibacter atlanticus (strain ATCC BAA-628 / JCM 21780 / CIP 108009 / IAM 15332 / KCTC 12090 / HTCC2559)</name>
    <dbReference type="NCBI Taxonomy" id="216432"/>
    <lineage>
        <taxon>Bacteria</taxon>
        <taxon>Pseudomonadati</taxon>
        <taxon>Bacteroidota</taxon>
        <taxon>Flavobacteriia</taxon>
        <taxon>Flavobacteriales</taxon>
        <taxon>Flavobacteriaceae</taxon>
        <taxon>Croceibacter</taxon>
    </lineage>
</organism>
<dbReference type="Pfam" id="PF23357">
    <property type="entry name" value="DUF7088"/>
    <property type="match status" value="1"/>
</dbReference>
<dbReference type="Proteomes" id="UP000002297">
    <property type="component" value="Chromosome"/>
</dbReference>
<dbReference type="InterPro" id="IPR029062">
    <property type="entry name" value="Class_I_gatase-like"/>
</dbReference>
<keyword evidence="1" id="KW-1133">Transmembrane helix</keyword>
<feature type="domain" description="DUF7088" evidence="3">
    <location>
        <begin position="36"/>
        <end position="142"/>
    </location>
</feature>
<feature type="domain" description="ABC-type uncharacterised transport system" evidence="2">
    <location>
        <begin position="189"/>
        <end position="493"/>
    </location>
</feature>
<dbReference type="InterPro" id="IPR055396">
    <property type="entry name" value="DUF7088"/>
</dbReference>
<keyword evidence="1" id="KW-0472">Membrane</keyword>
<dbReference type="GeneID" id="89453425"/>
<dbReference type="KEGG" id="cat:CA2559_08361"/>
<reference evidence="4 5" key="1">
    <citation type="journal article" date="2010" name="J. Bacteriol.">
        <title>The complete genome sequence of Croceibacter atlanticus HTCC2559T.</title>
        <authorList>
            <person name="Oh H.M."/>
            <person name="Kang I."/>
            <person name="Ferriera S."/>
            <person name="Giovannoni S.J."/>
            <person name="Cho J.C."/>
        </authorList>
    </citation>
    <scope>NUCLEOTIDE SEQUENCE [LARGE SCALE GENOMIC DNA]</scope>
    <source>
        <strain evidence="5">ATCC BAA-628 / HTCC2559 / KCTC 12090</strain>
    </source>
</reference>
<dbReference type="EMBL" id="CP002046">
    <property type="protein sequence ID" value="EAP86031.1"/>
    <property type="molecule type" value="Genomic_DNA"/>
</dbReference>
<dbReference type="InterPro" id="IPR019196">
    <property type="entry name" value="ABC_transp_unknown"/>
</dbReference>
<evidence type="ECO:0000259" key="3">
    <source>
        <dbReference type="Pfam" id="PF23357"/>
    </source>
</evidence>
<evidence type="ECO:0000313" key="5">
    <source>
        <dbReference type="Proteomes" id="UP000002297"/>
    </source>
</evidence>